<dbReference type="Proteomes" id="UP000277145">
    <property type="component" value="Unassembled WGS sequence"/>
</dbReference>
<evidence type="ECO:0000313" key="4">
    <source>
        <dbReference type="Proteomes" id="UP000277145"/>
    </source>
</evidence>
<dbReference type="EMBL" id="QWDR01000002">
    <property type="protein sequence ID" value="RJY29857.1"/>
    <property type="molecule type" value="Genomic_DNA"/>
</dbReference>
<evidence type="ECO:0000313" key="3">
    <source>
        <dbReference type="EMBL" id="RJY29857.1"/>
    </source>
</evidence>
<accession>A0A3A6VYZ5</accession>
<protein>
    <submittedName>
        <fullName evidence="3">Uncharacterized protein</fullName>
    </submittedName>
</protein>
<comment type="caution">
    <text evidence="3">The sequence shown here is derived from an EMBL/GenBank/DDBJ whole genome shotgun (WGS) entry which is preliminary data.</text>
</comment>
<name>A0A3A6VYZ5_LEGPN</name>
<sequence>MTRLEELLYTLTSVIIRYHDSQPKVLNKLIVESNPILLRRKALALAKEIIQDKDVECKGRLEELIQNCTKGYPDRKPFLYFILNEVLFLKSMLDKKSSFEPSKLEEYKKQITQLLIDLKQLMITPKSKTYEVKYTSATENSETSISLSGVKNDGYVGGEFCNSGNLIKEEVLEALNIHINSKNTAECSSDEEIKALAESLCLEHQNALLVPELLEKARILTESSQEQESELLTKTEQTKTDKKIILEQQATIQEKDKEIEVLKEKVSELTRSMPRPVFNPVLPLGYGSLFFNTKLGTQAKQQTMLDVTDLSIAKPSESKDAEPNKSFSMGNSHGD</sequence>
<feature type="region of interest" description="Disordered" evidence="2">
    <location>
        <begin position="311"/>
        <end position="335"/>
    </location>
</feature>
<dbReference type="AlphaFoldDB" id="A0A3A6VYZ5"/>
<evidence type="ECO:0000256" key="1">
    <source>
        <dbReference type="SAM" id="Coils"/>
    </source>
</evidence>
<evidence type="ECO:0000256" key="2">
    <source>
        <dbReference type="SAM" id="MobiDB-lite"/>
    </source>
</evidence>
<dbReference type="RefSeq" id="WP_011213352.1">
    <property type="nucleotide sequence ID" value="NZ_CP021281.1"/>
</dbReference>
<proteinExistence type="predicted"/>
<organism evidence="3 4">
    <name type="scientific">Legionella pneumophila subsp. pneumophila</name>
    <dbReference type="NCBI Taxonomy" id="91891"/>
    <lineage>
        <taxon>Bacteria</taxon>
        <taxon>Pseudomonadati</taxon>
        <taxon>Pseudomonadota</taxon>
        <taxon>Gammaproteobacteria</taxon>
        <taxon>Legionellales</taxon>
        <taxon>Legionellaceae</taxon>
        <taxon>Legionella</taxon>
    </lineage>
</organism>
<feature type="compositionally biased region" description="Polar residues" evidence="2">
    <location>
        <begin position="325"/>
        <end position="335"/>
    </location>
</feature>
<reference evidence="3 4" key="1">
    <citation type="submission" date="2018-08" db="EMBL/GenBank/DDBJ databases">
        <title>Genome Sequences of Legionella pneumophila subsp. pneumophila Isolates, Recovered from a Drinking Water System in a Large Builging.</title>
        <authorList>
            <person name="Gomez-Alvarez V."/>
            <person name="Boczek L."/>
            <person name="King D."/>
            <person name="Pemberton A."/>
            <person name="Pfaller S."/>
            <person name="Rodgers M."/>
            <person name="Santodomingo J."/>
            <person name="Revetta R."/>
        </authorList>
    </citation>
    <scope>NUCLEOTIDE SEQUENCE [LARGE SCALE GENOMIC DNA]</scope>
    <source>
        <strain evidence="3 4">L01C.1</strain>
    </source>
</reference>
<keyword evidence="1" id="KW-0175">Coiled coil</keyword>
<feature type="coiled-coil region" evidence="1">
    <location>
        <begin position="245"/>
        <end position="272"/>
    </location>
</feature>
<gene>
    <name evidence="3" type="ORF">D1H98_12595</name>
</gene>